<dbReference type="InterPro" id="IPR011051">
    <property type="entry name" value="RmlC_Cupin_sf"/>
</dbReference>
<dbReference type="EMBL" id="OU594951">
    <property type="protein sequence ID" value="CAG9278480.1"/>
    <property type="molecule type" value="Genomic_DNA"/>
</dbReference>
<sequence>MICNILASTVVYSFLLVGRRAFLQTTGTSFTSMALSTKASGDDRQLKKYFQLVVDSDGGTSMVTRTFQNVEEKGYAKTPQLVTQLDNAFGVPTDVVFTQLMGENPWHHCPAPQFVICLAGGWYVKTNDGNTVNLLPGDVLFQDNTENHPAAKENTKNAQHYSGSLNGEPCDQMIVQLDLRHGPIGDSKNAPQPI</sequence>
<dbReference type="Proteomes" id="UP000836788">
    <property type="component" value="Chromosome 10"/>
</dbReference>
<gene>
    <name evidence="1" type="ORF">PTTT1_LOCUS7059</name>
</gene>
<evidence type="ECO:0000313" key="1">
    <source>
        <dbReference type="EMBL" id="CAG9278480.1"/>
    </source>
</evidence>
<dbReference type="Gene3D" id="2.60.120.10">
    <property type="entry name" value="Jelly Rolls"/>
    <property type="match status" value="1"/>
</dbReference>
<dbReference type="InterPro" id="IPR014710">
    <property type="entry name" value="RmlC-like_jellyroll"/>
</dbReference>
<proteinExistence type="predicted"/>
<accession>A0A8J9X0E6</accession>
<organism evidence="1">
    <name type="scientific">Phaeodactylum tricornutum</name>
    <name type="common">Diatom</name>
    <dbReference type="NCBI Taxonomy" id="2850"/>
    <lineage>
        <taxon>Eukaryota</taxon>
        <taxon>Sar</taxon>
        <taxon>Stramenopiles</taxon>
        <taxon>Ochrophyta</taxon>
        <taxon>Bacillariophyta</taxon>
        <taxon>Bacillariophyceae</taxon>
        <taxon>Bacillariophycidae</taxon>
        <taxon>Naviculales</taxon>
        <taxon>Phaeodactylaceae</taxon>
        <taxon>Phaeodactylum</taxon>
    </lineage>
</organism>
<protein>
    <submittedName>
        <fullName evidence="1">Uncharacterized protein</fullName>
    </submittedName>
</protein>
<dbReference type="AlphaFoldDB" id="A0A8J9X0E6"/>
<name>A0A8J9X0E6_PHATR</name>
<reference evidence="1" key="1">
    <citation type="submission" date="2022-02" db="EMBL/GenBank/DDBJ databases">
        <authorList>
            <person name="Giguere J D."/>
        </authorList>
    </citation>
    <scope>NUCLEOTIDE SEQUENCE</scope>
    <source>
        <strain evidence="1">CCAP 1055/1</strain>
    </source>
</reference>
<dbReference type="SUPFAM" id="SSF51182">
    <property type="entry name" value="RmlC-like cupins"/>
    <property type="match status" value="1"/>
</dbReference>